<dbReference type="RefSeq" id="WP_145066296.1">
    <property type="nucleotide sequence ID" value="NZ_CP036287.1"/>
</dbReference>
<feature type="transmembrane region" description="Helical" evidence="1">
    <location>
        <begin position="47"/>
        <end position="66"/>
    </location>
</feature>
<proteinExistence type="predicted"/>
<gene>
    <name evidence="2" type="ORF">Pla133_28980</name>
</gene>
<keyword evidence="1" id="KW-1133">Transmembrane helix</keyword>
<feature type="transmembrane region" description="Helical" evidence="1">
    <location>
        <begin position="101"/>
        <end position="119"/>
    </location>
</feature>
<dbReference type="InterPro" id="IPR025597">
    <property type="entry name" value="DUF4345"/>
</dbReference>
<feature type="transmembrane region" description="Helical" evidence="1">
    <location>
        <begin position="73"/>
        <end position="95"/>
    </location>
</feature>
<dbReference type="Proteomes" id="UP000316921">
    <property type="component" value="Chromosome"/>
</dbReference>
<protein>
    <recommendedName>
        <fullName evidence="4">DUF4345 domain-containing protein</fullName>
    </recommendedName>
</protein>
<evidence type="ECO:0000256" key="1">
    <source>
        <dbReference type="SAM" id="Phobius"/>
    </source>
</evidence>
<accession>A0A518BLF9</accession>
<dbReference type="KEGG" id="pbap:Pla133_28980"/>
<dbReference type="AlphaFoldDB" id="A0A518BLF9"/>
<keyword evidence="1" id="KW-0472">Membrane</keyword>
<keyword evidence="3" id="KW-1185">Reference proteome</keyword>
<dbReference type="Pfam" id="PF14248">
    <property type="entry name" value="DUF4345"/>
    <property type="match status" value="1"/>
</dbReference>
<evidence type="ECO:0008006" key="4">
    <source>
        <dbReference type="Google" id="ProtNLM"/>
    </source>
</evidence>
<evidence type="ECO:0000313" key="2">
    <source>
        <dbReference type="EMBL" id="QDU67809.1"/>
    </source>
</evidence>
<keyword evidence="1" id="KW-0812">Transmembrane</keyword>
<evidence type="ECO:0000313" key="3">
    <source>
        <dbReference type="Proteomes" id="UP000316921"/>
    </source>
</evidence>
<name>A0A518BLF9_9BACT</name>
<reference evidence="2 3" key="1">
    <citation type="submission" date="2019-02" db="EMBL/GenBank/DDBJ databases">
        <title>Deep-cultivation of Planctomycetes and their phenomic and genomic characterization uncovers novel biology.</title>
        <authorList>
            <person name="Wiegand S."/>
            <person name="Jogler M."/>
            <person name="Boedeker C."/>
            <person name="Pinto D."/>
            <person name="Vollmers J."/>
            <person name="Rivas-Marin E."/>
            <person name="Kohn T."/>
            <person name="Peeters S.H."/>
            <person name="Heuer A."/>
            <person name="Rast P."/>
            <person name="Oberbeckmann S."/>
            <person name="Bunk B."/>
            <person name="Jeske O."/>
            <person name="Meyerdierks A."/>
            <person name="Storesund J.E."/>
            <person name="Kallscheuer N."/>
            <person name="Luecker S."/>
            <person name="Lage O.M."/>
            <person name="Pohl T."/>
            <person name="Merkel B.J."/>
            <person name="Hornburger P."/>
            <person name="Mueller R.-W."/>
            <person name="Bruemmer F."/>
            <person name="Labrenz M."/>
            <person name="Spormann A.M."/>
            <person name="Op den Camp H."/>
            <person name="Overmann J."/>
            <person name="Amann R."/>
            <person name="Jetten M.S.M."/>
            <person name="Mascher T."/>
            <person name="Medema M.H."/>
            <person name="Devos D.P."/>
            <person name="Kaster A.-K."/>
            <person name="Ovreas L."/>
            <person name="Rohde M."/>
            <person name="Galperin M.Y."/>
            <person name="Jogler C."/>
        </authorList>
    </citation>
    <scope>NUCLEOTIDE SEQUENCE [LARGE SCALE GENOMIC DNA]</scope>
    <source>
        <strain evidence="2 3">Pla133</strain>
    </source>
</reference>
<sequence>MHPILRVLLVLTALANLAWGLFALGLPDRAAELLGFTLNSPEARGEVRATYGGLILGLGLVQLLALRGPRGQAWLAALALVFAALGLGRLSSLALDGLSTYTAGLGAVEIGLALLLAMGSRSMDPETNRSRGDSEA</sequence>
<organism evidence="2 3">
    <name type="scientific">Engelhardtia mirabilis</name>
    <dbReference type="NCBI Taxonomy" id="2528011"/>
    <lineage>
        <taxon>Bacteria</taxon>
        <taxon>Pseudomonadati</taxon>
        <taxon>Planctomycetota</taxon>
        <taxon>Planctomycetia</taxon>
        <taxon>Planctomycetia incertae sedis</taxon>
        <taxon>Engelhardtia</taxon>
    </lineage>
</organism>
<dbReference type="EMBL" id="CP036287">
    <property type="protein sequence ID" value="QDU67809.1"/>
    <property type="molecule type" value="Genomic_DNA"/>
</dbReference>